<dbReference type="Pfam" id="PF13472">
    <property type="entry name" value="Lipase_GDSL_2"/>
    <property type="match status" value="1"/>
</dbReference>
<dbReference type="EMBL" id="LSZW01000065">
    <property type="protein sequence ID" value="KXK64315.1"/>
    <property type="molecule type" value="Genomic_DNA"/>
</dbReference>
<organism evidence="2 3">
    <name type="scientific">Christensenella minuta</name>
    <dbReference type="NCBI Taxonomy" id="626937"/>
    <lineage>
        <taxon>Bacteria</taxon>
        <taxon>Bacillati</taxon>
        <taxon>Bacillota</taxon>
        <taxon>Clostridia</taxon>
        <taxon>Christensenellales</taxon>
        <taxon>Christensenellaceae</taxon>
        <taxon>Christensenella</taxon>
    </lineage>
</organism>
<dbReference type="PANTHER" id="PTHR30383">
    <property type="entry name" value="THIOESTERASE 1/PROTEASE 1/LYSOPHOSPHOLIPASE L1"/>
    <property type="match status" value="1"/>
</dbReference>
<dbReference type="InterPro" id="IPR051532">
    <property type="entry name" value="Ester_Hydrolysis_Enzymes"/>
</dbReference>
<dbReference type="Gene3D" id="3.40.50.1110">
    <property type="entry name" value="SGNH hydrolase"/>
    <property type="match status" value="1"/>
</dbReference>
<evidence type="ECO:0000313" key="3">
    <source>
        <dbReference type="Proteomes" id="UP000070366"/>
    </source>
</evidence>
<dbReference type="Proteomes" id="UP000070366">
    <property type="component" value="Unassembled WGS sequence"/>
</dbReference>
<dbReference type="PANTHER" id="PTHR30383:SF5">
    <property type="entry name" value="SGNH HYDROLASE-TYPE ESTERASE DOMAIN-CONTAINING PROTEIN"/>
    <property type="match status" value="1"/>
</dbReference>
<evidence type="ECO:0000313" key="2">
    <source>
        <dbReference type="EMBL" id="KXK64315.1"/>
    </source>
</evidence>
<sequence>MAQKFVESILVMGDSVAKGVVFHPEKKRYVFSKDGFIRRLKAILRPSVHDLSKFGTTSDYGQRILSEKLTDLNPDLVLIEYGGNDCDYKWDEVAEDPMAVHLPNTPLKVFEDNILRMVQSLKKLNKVPVLMNLPPLNAASYFRWFTKNDPQRAHNILKWLHDVSKIYWWQEKYSYTIEKIAQATGAHMVNVRGAFLRQPKYQALICEDGIHPNGDGQALMEKTFVDYIVKHAAYMMA</sequence>
<protein>
    <submittedName>
        <fullName evidence="2">GDSL-like protein</fullName>
    </submittedName>
</protein>
<dbReference type="PATRIC" id="fig|626937.4.peg.2920"/>
<reference evidence="2 3" key="1">
    <citation type="submission" date="2016-02" db="EMBL/GenBank/DDBJ databases">
        <authorList>
            <person name="Wen L."/>
            <person name="He K."/>
            <person name="Yang H."/>
        </authorList>
    </citation>
    <scope>NUCLEOTIDE SEQUENCE [LARGE SCALE GENOMIC DNA]</scope>
    <source>
        <strain evidence="2 3">DSM 22607</strain>
    </source>
</reference>
<dbReference type="AlphaFoldDB" id="A0A136Q0Z1"/>
<dbReference type="InterPro" id="IPR013830">
    <property type="entry name" value="SGNH_hydro"/>
</dbReference>
<gene>
    <name evidence="2" type="ORF">HMPREF3293_02970</name>
</gene>
<accession>A0A136Q0Z1</accession>
<comment type="caution">
    <text evidence="2">The sequence shown here is derived from an EMBL/GenBank/DDBJ whole genome shotgun (WGS) entry which is preliminary data.</text>
</comment>
<dbReference type="SUPFAM" id="SSF52266">
    <property type="entry name" value="SGNH hydrolase"/>
    <property type="match status" value="1"/>
</dbReference>
<proteinExistence type="predicted"/>
<keyword evidence="3" id="KW-1185">Reference proteome</keyword>
<dbReference type="GO" id="GO:0004622">
    <property type="term" value="F:phosphatidylcholine lysophospholipase activity"/>
    <property type="evidence" value="ECO:0007669"/>
    <property type="project" value="TreeGrafter"/>
</dbReference>
<evidence type="ECO:0000259" key="1">
    <source>
        <dbReference type="Pfam" id="PF13472"/>
    </source>
</evidence>
<dbReference type="STRING" id="626937.HMPREF3293_02970"/>
<dbReference type="CDD" id="cd00229">
    <property type="entry name" value="SGNH_hydrolase"/>
    <property type="match status" value="1"/>
</dbReference>
<dbReference type="KEGG" id="cmiu:B1H56_08265"/>
<dbReference type="OrthoDB" id="2513075at2"/>
<feature type="domain" description="SGNH hydrolase-type esterase" evidence="1">
    <location>
        <begin position="12"/>
        <end position="219"/>
    </location>
</feature>
<dbReference type="InterPro" id="IPR036514">
    <property type="entry name" value="SGNH_hydro_sf"/>
</dbReference>
<dbReference type="RefSeq" id="WP_066523116.1">
    <property type="nucleotide sequence ID" value="NZ_CABMOF010000013.1"/>
</dbReference>
<name>A0A136Q0Z1_9FIRM</name>